<reference evidence="2" key="1">
    <citation type="journal article" date="2014" name="Genome Announc.">
        <title>Genome sequence and annotation of Acremonium chrysogenum, producer of the beta-lactam antibiotic cephalosporin C.</title>
        <authorList>
            <person name="Terfehr D."/>
            <person name="Dahlmann T.A."/>
            <person name="Specht T."/>
            <person name="Zadra I."/>
            <person name="Kuernsteiner H."/>
            <person name="Kueck U."/>
        </authorList>
    </citation>
    <scope>NUCLEOTIDE SEQUENCE [LARGE SCALE GENOMIC DNA]</scope>
    <source>
        <strain evidence="2">ATCC 11550 / CBS 779.69 / DSM 880 / IAM 14645 / JCM 23072 / IMI 49137</strain>
    </source>
</reference>
<gene>
    <name evidence="1" type="ORF">ACRE_022040</name>
</gene>
<keyword evidence="2" id="KW-1185">Reference proteome</keyword>
<dbReference type="EMBL" id="JPKY01000014">
    <property type="protein sequence ID" value="KFH46928.1"/>
    <property type="molecule type" value="Genomic_DNA"/>
</dbReference>
<dbReference type="InterPro" id="IPR036770">
    <property type="entry name" value="Ankyrin_rpt-contain_sf"/>
</dbReference>
<comment type="caution">
    <text evidence="1">The sequence shown here is derived from an EMBL/GenBank/DDBJ whole genome shotgun (WGS) entry which is preliminary data.</text>
</comment>
<proteinExistence type="predicted"/>
<dbReference type="AlphaFoldDB" id="A0A086TC46"/>
<dbReference type="OrthoDB" id="5354526at2759"/>
<dbReference type="HOGENOM" id="CLU_1767504_0_0_1"/>
<protein>
    <recommendedName>
        <fullName evidence="3">F-box domain-containing protein</fullName>
    </recommendedName>
</protein>
<organism evidence="1 2">
    <name type="scientific">Hapsidospora chrysogenum (strain ATCC 11550 / CBS 779.69 / DSM 880 / IAM 14645 / JCM 23072 / IMI 49137)</name>
    <name type="common">Acremonium chrysogenum</name>
    <dbReference type="NCBI Taxonomy" id="857340"/>
    <lineage>
        <taxon>Eukaryota</taxon>
        <taxon>Fungi</taxon>
        <taxon>Dikarya</taxon>
        <taxon>Ascomycota</taxon>
        <taxon>Pezizomycotina</taxon>
        <taxon>Sordariomycetes</taxon>
        <taxon>Hypocreomycetidae</taxon>
        <taxon>Hypocreales</taxon>
        <taxon>Bionectriaceae</taxon>
        <taxon>Hapsidospora</taxon>
    </lineage>
</organism>
<evidence type="ECO:0008006" key="3">
    <source>
        <dbReference type="Google" id="ProtNLM"/>
    </source>
</evidence>
<dbReference type="Gene3D" id="1.25.40.20">
    <property type="entry name" value="Ankyrin repeat-containing domain"/>
    <property type="match status" value="1"/>
</dbReference>
<dbReference type="SUPFAM" id="SSF48403">
    <property type="entry name" value="Ankyrin repeat"/>
    <property type="match status" value="1"/>
</dbReference>
<sequence length="147" mass="16310">MKGSMENMPDELLGMTLELIHDVPTLKSVVRTCRRFYNHGVKHLYIEGSEPSRSGRRPMHWAITNDRTSLAERTVELAHESCSYSDLDLAISHGRATIAKILVAVAGMQEEMQQNDDVVDLVWSAALRGMADVVEALPAAGAHPERE</sequence>
<accession>A0A086TC46</accession>
<dbReference type="Proteomes" id="UP000029964">
    <property type="component" value="Unassembled WGS sequence"/>
</dbReference>
<evidence type="ECO:0000313" key="2">
    <source>
        <dbReference type="Proteomes" id="UP000029964"/>
    </source>
</evidence>
<name>A0A086TC46_HAPC1</name>
<evidence type="ECO:0000313" key="1">
    <source>
        <dbReference type="EMBL" id="KFH46928.1"/>
    </source>
</evidence>